<evidence type="ECO:0000256" key="3">
    <source>
        <dbReference type="ARBA" id="ARBA00022438"/>
    </source>
</evidence>
<keyword evidence="7 9" id="KW-0862">Zinc</keyword>
<comment type="cofactor">
    <cofactor evidence="9">
        <name>Zn(2+)</name>
        <dbReference type="ChEBI" id="CHEBI:29105"/>
    </cofactor>
    <text evidence="9">Binds 1 zinc ion per subunit.</text>
</comment>
<evidence type="ECO:0000313" key="15">
    <source>
        <dbReference type="Proteomes" id="UP001279660"/>
    </source>
</evidence>
<dbReference type="SUPFAM" id="SSF55486">
    <property type="entry name" value="Metalloproteases ('zincins'), catalytic domain"/>
    <property type="match status" value="1"/>
</dbReference>
<dbReference type="InterPro" id="IPR024571">
    <property type="entry name" value="ERAP1-like_C_dom"/>
</dbReference>
<dbReference type="InterPro" id="IPR014782">
    <property type="entry name" value="Peptidase_M1_dom"/>
</dbReference>
<dbReference type="Proteomes" id="UP001279660">
    <property type="component" value="Unassembled WGS sequence"/>
</dbReference>
<keyword evidence="15" id="KW-1185">Reference proteome</keyword>
<proteinExistence type="inferred from homology"/>
<feature type="chain" id="PRO_5047534183" description="Aminopeptidase" evidence="10">
    <location>
        <begin position="20"/>
        <end position="868"/>
    </location>
</feature>
<gene>
    <name evidence="14" type="ORF">SIL82_11275</name>
</gene>
<evidence type="ECO:0000256" key="5">
    <source>
        <dbReference type="ARBA" id="ARBA00022723"/>
    </source>
</evidence>
<dbReference type="Gene3D" id="1.25.50.20">
    <property type="match status" value="1"/>
</dbReference>
<dbReference type="InterPro" id="IPR042097">
    <property type="entry name" value="Aminopeptidase_N-like_N_sf"/>
</dbReference>
<keyword evidence="6 9" id="KW-0378">Hydrolase</keyword>
<dbReference type="Pfam" id="PF11838">
    <property type="entry name" value="ERAP1_C"/>
    <property type="match status" value="1"/>
</dbReference>
<dbReference type="Gene3D" id="2.60.40.1730">
    <property type="entry name" value="tricorn interacting facor f3 domain"/>
    <property type="match status" value="1"/>
</dbReference>
<evidence type="ECO:0000259" key="11">
    <source>
        <dbReference type="Pfam" id="PF01433"/>
    </source>
</evidence>
<dbReference type="Pfam" id="PF01433">
    <property type="entry name" value="Peptidase_M1"/>
    <property type="match status" value="1"/>
</dbReference>
<evidence type="ECO:0000256" key="8">
    <source>
        <dbReference type="ARBA" id="ARBA00023049"/>
    </source>
</evidence>
<evidence type="ECO:0000256" key="1">
    <source>
        <dbReference type="ARBA" id="ARBA00000098"/>
    </source>
</evidence>
<organism evidence="14 15">
    <name type="scientific">Sphingomonas echinoides</name>
    <dbReference type="NCBI Taxonomy" id="59803"/>
    <lineage>
        <taxon>Bacteria</taxon>
        <taxon>Pseudomonadati</taxon>
        <taxon>Pseudomonadota</taxon>
        <taxon>Alphaproteobacteria</taxon>
        <taxon>Sphingomonadales</taxon>
        <taxon>Sphingomonadaceae</taxon>
        <taxon>Sphingomonas</taxon>
    </lineage>
</organism>
<keyword evidence="3 9" id="KW-0031">Aminopeptidase</keyword>
<comment type="similarity">
    <text evidence="2 9">Belongs to the peptidase M1 family.</text>
</comment>
<feature type="domain" description="Aminopeptidase N-like N-terminal" evidence="13">
    <location>
        <begin position="29"/>
        <end position="206"/>
    </location>
</feature>
<feature type="domain" description="ERAP1-like C-terminal" evidence="12">
    <location>
        <begin position="535"/>
        <end position="831"/>
    </location>
</feature>
<keyword evidence="8 9" id="KW-0482">Metalloprotease</keyword>
<evidence type="ECO:0000256" key="6">
    <source>
        <dbReference type="ARBA" id="ARBA00022801"/>
    </source>
</evidence>
<dbReference type="GO" id="GO:0016787">
    <property type="term" value="F:hydrolase activity"/>
    <property type="evidence" value="ECO:0007669"/>
    <property type="project" value="UniProtKB-KW"/>
</dbReference>
<evidence type="ECO:0000259" key="13">
    <source>
        <dbReference type="Pfam" id="PF17900"/>
    </source>
</evidence>
<accession>A0ABU4PKY1</accession>
<dbReference type="EMBL" id="JAWXXV010000001">
    <property type="protein sequence ID" value="MDX5984845.1"/>
    <property type="molecule type" value="Genomic_DNA"/>
</dbReference>
<dbReference type="PANTHER" id="PTHR11533:SF174">
    <property type="entry name" value="PUROMYCIN-SENSITIVE AMINOPEPTIDASE-RELATED"/>
    <property type="match status" value="1"/>
</dbReference>
<evidence type="ECO:0000256" key="9">
    <source>
        <dbReference type="RuleBase" id="RU364040"/>
    </source>
</evidence>
<reference evidence="14 15" key="1">
    <citation type="submission" date="2023-11" db="EMBL/GenBank/DDBJ databases">
        <title>MicrobeMod: A computational toolkit for identifying prokaryotic methylation and restriction-modification with nanopore sequencing.</title>
        <authorList>
            <person name="Crits-Christoph A."/>
            <person name="Kang S.C."/>
            <person name="Lee H."/>
            <person name="Ostrov N."/>
        </authorList>
    </citation>
    <scope>NUCLEOTIDE SEQUENCE [LARGE SCALE GENOMIC DNA]</scope>
    <source>
        <strain evidence="14 15">ATCC 14820</strain>
    </source>
</reference>
<dbReference type="Gene3D" id="2.60.40.1910">
    <property type="match status" value="1"/>
</dbReference>
<dbReference type="SUPFAM" id="SSF63737">
    <property type="entry name" value="Leukotriene A4 hydrolase N-terminal domain"/>
    <property type="match status" value="1"/>
</dbReference>
<dbReference type="CDD" id="cd09601">
    <property type="entry name" value="M1_APN-Q_like"/>
    <property type="match status" value="1"/>
</dbReference>
<protein>
    <recommendedName>
        <fullName evidence="9">Aminopeptidase</fullName>
        <ecNumber evidence="9">3.4.11.-</ecNumber>
    </recommendedName>
</protein>
<dbReference type="InterPro" id="IPR050344">
    <property type="entry name" value="Peptidase_M1_aminopeptidases"/>
</dbReference>
<evidence type="ECO:0000259" key="12">
    <source>
        <dbReference type="Pfam" id="PF11838"/>
    </source>
</evidence>
<dbReference type="InterPro" id="IPR027268">
    <property type="entry name" value="Peptidase_M4/M1_CTD_sf"/>
</dbReference>
<dbReference type="Pfam" id="PF17900">
    <property type="entry name" value="Peptidase_M1_N"/>
    <property type="match status" value="1"/>
</dbReference>
<feature type="signal peptide" evidence="10">
    <location>
        <begin position="1"/>
        <end position="19"/>
    </location>
</feature>
<dbReference type="EC" id="3.4.11.-" evidence="9"/>
<keyword evidence="5 9" id="KW-0479">Metal-binding</keyword>
<name>A0ABU4PKY1_9SPHN</name>
<dbReference type="InterPro" id="IPR034016">
    <property type="entry name" value="M1_APN-typ"/>
</dbReference>
<dbReference type="Gene3D" id="1.10.390.10">
    <property type="entry name" value="Neutral Protease Domain 2"/>
    <property type="match status" value="1"/>
</dbReference>
<keyword evidence="10" id="KW-0732">Signal</keyword>
<evidence type="ECO:0000256" key="2">
    <source>
        <dbReference type="ARBA" id="ARBA00010136"/>
    </source>
</evidence>
<dbReference type="PRINTS" id="PR00756">
    <property type="entry name" value="ALADIPTASE"/>
</dbReference>
<comment type="caution">
    <text evidence="14">The sequence shown here is derived from an EMBL/GenBank/DDBJ whole genome shotgun (WGS) entry which is preliminary data.</text>
</comment>
<feature type="domain" description="Peptidase M1 membrane alanine aminopeptidase" evidence="11">
    <location>
        <begin position="240"/>
        <end position="458"/>
    </location>
</feature>
<evidence type="ECO:0000313" key="14">
    <source>
        <dbReference type="EMBL" id="MDX5984845.1"/>
    </source>
</evidence>
<dbReference type="PANTHER" id="PTHR11533">
    <property type="entry name" value="PROTEASE M1 ZINC METALLOPROTEASE"/>
    <property type="match status" value="1"/>
</dbReference>
<evidence type="ECO:0000256" key="4">
    <source>
        <dbReference type="ARBA" id="ARBA00022670"/>
    </source>
</evidence>
<comment type="catalytic activity">
    <reaction evidence="1">
        <text>Release of an N-terminal amino acid, Xaa-|-Yaa- from a peptide, amide or arylamide. Xaa is preferably Ala, but may be most amino acids including Pro (slow action). When a terminal hydrophobic residue is followed by a prolyl residue, the two may be released as an intact Xaa-Pro dipeptide.</text>
        <dbReference type="EC" id="3.4.11.2"/>
    </reaction>
</comment>
<evidence type="ECO:0000256" key="10">
    <source>
        <dbReference type="SAM" id="SignalP"/>
    </source>
</evidence>
<dbReference type="InterPro" id="IPR045357">
    <property type="entry name" value="Aminopeptidase_N-like_N"/>
</dbReference>
<dbReference type="RefSeq" id="WP_010402813.1">
    <property type="nucleotide sequence ID" value="NZ_JAWXXV010000001.1"/>
</dbReference>
<sequence>MKLSLAAALLIGVASPAFAVGQLPEGVAPVSYDITIRPDAKAMSFSGEETVTVDVARATKAIVLNAADLKITTATLDGAAIPFTLDPVKQQVTLTLPTLAAIGQHKLHFAWTGTVNSSASGFFAIDYTNPDGSAARMLATQFEAPDARRFAPMWDEPQYKATFTLSTVAPGAQTAFSNMPAMSVTPQQDGTKLYRFAETPKMSSYLLFLGMGDVERKTVMAGKTEIGIITRRGVVDQGDYALAQAKRLLTYYNDYFGQPYPLPKLDMIAGPGSSQFFGAMENWGAIFYFEPELLYDQKRATQSGKQRIFTVVAHEMAHQWFGDLVTMKWWDDLWLNEGFASWMENKSSIDLNPDWNAAATAVAQDRESALQVDSTSGTHPIIRHVETVDQIGEGFDGITYAKGQAVIGMMESTLGADTFRDGIRRYMAKYKYSNTATDQLWSELSAAAGTPVADIAHDFTLQPGVPLVTMTSARCVGTETKVTMTQGRFAYDGSAKQLLTWRVPLTLGVVGQPVTRAIVRGAKPTTVTVQGCGTVVLNRDKGGYARVAYDAPAHAAIVRDFASLALTDQLGTLGDDFALAKGGNQRLDRYFADVGAIGADANPLLWETLAGQLSDLGGRLPKGAAKTAMRARIVATLAPALERVGLQAKQDESPLISTLRETLIAVQGDNGDPVVAETARRYVAALATDTNAIPAAIRQPILGTYANNATPAEWDALLKLTLAEKNPVVKNGYVRLLGYSDDDALARRALGLLSTGDLTTPQKASLLQTVASNHPDMAFDFAVSNLALVNTLVETSNRAGFVAGLGAGSDDPAMPAKITGFATANLPVAARGAAKAKVAAMAARRLVNARIRGDIAAWATGGTAKSGS</sequence>
<dbReference type="InterPro" id="IPR001930">
    <property type="entry name" value="Peptidase_M1"/>
</dbReference>
<keyword evidence="4 9" id="KW-0645">Protease</keyword>
<evidence type="ECO:0000256" key="7">
    <source>
        <dbReference type="ARBA" id="ARBA00022833"/>
    </source>
</evidence>